<proteinExistence type="predicted"/>
<keyword evidence="3" id="KW-1185">Reference proteome</keyword>
<accession>A0A1J7I3U2</accession>
<evidence type="ECO:0000256" key="1">
    <source>
        <dbReference type="SAM" id="MobiDB-lite"/>
    </source>
</evidence>
<organism evidence="2 3">
    <name type="scientific">Coniochaeta ligniaria NRRL 30616</name>
    <dbReference type="NCBI Taxonomy" id="1408157"/>
    <lineage>
        <taxon>Eukaryota</taxon>
        <taxon>Fungi</taxon>
        <taxon>Dikarya</taxon>
        <taxon>Ascomycota</taxon>
        <taxon>Pezizomycotina</taxon>
        <taxon>Sordariomycetes</taxon>
        <taxon>Sordariomycetidae</taxon>
        <taxon>Coniochaetales</taxon>
        <taxon>Coniochaetaceae</taxon>
        <taxon>Coniochaeta</taxon>
    </lineage>
</organism>
<feature type="region of interest" description="Disordered" evidence="1">
    <location>
        <begin position="80"/>
        <end position="159"/>
    </location>
</feature>
<gene>
    <name evidence="2" type="ORF">CONLIGDRAFT_687772</name>
</gene>
<feature type="compositionally biased region" description="Polar residues" evidence="1">
    <location>
        <begin position="132"/>
        <end position="141"/>
    </location>
</feature>
<sequence>MLSVNKRISQIDEIDSATLRYKVTVVLTPPKVPDSSVPAETIVKSHTTPAREFGCETNTIMIGLSGYYSDQYLQTPRMTPKGAHAVDTGEACHPGDTNAEPSMPKFDSMRHQPPPHIRPNVAVPHVWPSGETPDSASSQSKTDSESEAKPGAKLTDEDQGTESLIFRLSPPVHQPWSGLQKNPLTLITSTPATAAPQKRKFSDDHSEYESTPEYKQPWLTEQRKRAKTREQQRPGAWAVTEGLRDTSAMTTRELMALLPKRLDRLGRRAPELNRRGGEVERQEEMQRKAEVGRGEMGAGDCARVVIDLTGMD</sequence>
<reference evidence="2 3" key="1">
    <citation type="submission" date="2016-10" db="EMBL/GenBank/DDBJ databases">
        <title>Draft genome sequence of Coniochaeta ligniaria NRRL30616, a lignocellulolytic fungus for bioabatement of inhibitors in plant biomass hydrolysates.</title>
        <authorList>
            <consortium name="DOE Joint Genome Institute"/>
            <person name="Jimenez D.J."/>
            <person name="Hector R.E."/>
            <person name="Riley R."/>
            <person name="Sun H."/>
            <person name="Grigoriev I.V."/>
            <person name="Van Elsas J.D."/>
            <person name="Nichols N.N."/>
        </authorList>
    </citation>
    <scope>NUCLEOTIDE SEQUENCE [LARGE SCALE GENOMIC DNA]</scope>
    <source>
        <strain evidence="2 3">NRRL 30616</strain>
    </source>
</reference>
<dbReference type="EMBL" id="KV875138">
    <property type="protein sequence ID" value="OIW22198.1"/>
    <property type="molecule type" value="Genomic_DNA"/>
</dbReference>
<feature type="region of interest" description="Disordered" evidence="1">
    <location>
        <begin position="268"/>
        <end position="296"/>
    </location>
</feature>
<dbReference type="AlphaFoldDB" id="A0A1J7I3U2"/>
<dbReference type="InParanoid" id="A0A1J7I3U2"/>
<name>A0A1J7I3U2_9PEZI</name>
<dbReference type="Proteomes" id="UP000182658">
    <property type="component" value="Unassembled WGS sequence"/>
</dbReference>
<evidence type="ECO:0000313" key="3">
    <source>
        <dbReference type="Proteomes" id="UP000182658"/>
    </source>
</evidence>
<feature type="compositionally biased region" description="Basic and acidic residues" evidence="1">
    <location>
        <begin position="268"/>
        <end position="293"/>
    </location>
</feature>
<feature type="region of interest" description="Disordered" evidence="1">
    <location>
        <begin position="190"/>
        <end position="218"/>
    </location>
</feature>
<evidence type="ECO:0000313" key="2">
    <source>
        <dbReference type="EMBL" id="OIW22198.1"/>
    </source>
</evidence>
<feature type="compositionally biased region" description="Basic and acidic residues" evidence="1">
    <location>
        <begin position="142"/>
        <end position="156"/>
    </location>
</feature>
<protein>
    <submittedName>
        <fullName evidence="2">Uncharacterized protein</fullName>
    </submittedName>
</protein>